<comment type="caution">
    <text evidence="2">The sequence shown here is derived from an EMBL/GenBank/DDBJ whole genome shotgun (WGS) entry which is preliminary data.</text>
</comment>
<sequence length="129" mass="14603">MDINIYVVVGCVVAVLLAFGWVYFSKKYAPTIQNQMNTIKDAVKQKVGIGIYGEIEQAVVAGIHQAEEKFMGFVHDKYGINRHSFAKDVIRTVIKEFNLQDKITDDQIDLLIQFYVKALGFAKGENKDK</sequence>
<keyword evidence="1" id="KW-0812">Transmembrane</keyword>
<evidence type="ECO:0000256" key="1">
    <source>
        <dbReference type="SAM" id="Phobius"/>
    </source>
</evidence>
<dbReference type="RefSeq" id="WP_113028798.1">
    <property type="nucleotide sequence ID" value="NZ_QMFB01000001.1"/>
</dbReference>
<keyword evidence="3" id="KW-1185">Reference proteome</keyword>
<proteinExistence type="predicted"/>
<name>A0A329MYI7_9BACL</name>
<gene>
    <name evidence="2" type="ORF">DQG23_00250</name>
</gene>
<dbReference type="Proteomes" id="UP000250369">
    <property type="component" value="Unassembled WGS sequence"/>
</dbReference>
<dbReference type="AlphaFoldDB" id="A0A329MYI7"/>
<keyword evidence="1" id="KW-0472">Membrane</keyword>
<protein>
    <submittedName>
        <fullName evidence="2">Uncharacterized protein</fullName>
    </submittedName>
</protein>
<organism evidence="2 3">
    <name type="scientific">Paenibacillus contaminans</name>
    <dbReference type="NCBI Taxonomy" id="450362"/>
    <lineage>
        <taxon>Bacteria</taxon>
        <taxon>Bacillati</taxon>
        <taxon>Bacillota</taxon>
        <taxon>Bacilli</taxon>
        <taxon>Bacillales</taxon>
        <taxon>Paenibacillaceae</taxon>
        <taxon>Paenibacillus</taxon>
    </lineage>
</organism>
<accession>A0A329MYI7</accession>
<reference evidence="2 3" key="1">
    <citation type="journal article" date="2009" name="Int. J. Syst. Evol. Microbiol.">
        <title>Paenibacillus contaminans sp. nov., isolated from a contaminated laboratory plate.</title>
        <authorList>
            <person name="Chou J.H."/>
            <person name="Lee J.H."/>
            <person name="Lin M.C."/>
            <person name="Chang P.S."/>
            <person name="Arun A.B."/>
            <person name="Young C.C."/>
            <person name="Chen W.M."/>
        </authorList>
    </citation>
    <scope>NUCLEOTIDE SEQUENCE [LARGE SCALE GENOMIC DNA]</scope>
    <source>
        <strain evidence="2 3">CKOBP-6</strain>
    </source>
</reference>
<feature type="transmembrane region" description="Helical" evidence="1">
    <location>
        <begin position="6"/>
        <end position="24"/>
    </location>
</feature>
<evidence type="ECO:0000313" key="3">
    <source>
        <dbReference type="Proteomes" id="UP000250369"/>
    </source>
</evidence>
<evidence type="ECO:0000313" key="2">
    <source>
        <dbReference type="EMBL" id="RAV22687.1"/>
    </source>
</evidence>
<dbReference type="EMBL" id="QMFB01000001">
    <property type="protein sequence ID" value="RAV22687.1"/>
    <property type="molecule type" value="Genomic_DNA"/>
</dbReference>
<keyword evidence="1" id="KW-1133">Transmembrane helix</keyword>